<evidence type="ECO:0000313" key="2">
    <source>
        <dbReference type="EMBL" id="QJA76764.1"/>
    </source>
</evidence>
<proteinExistence type="predicted"/>
<dbReference type="SUPFAM" id="SSF52402">
    <property type="entry name" value="Adenine nucleotide alpha hydrolases-like"/>
    <property type="match status" value="1"/>
</dbReference>
<name>A0A6M3KZU8_9ZZZZ</name>
<protein>
    <submittedName>
        <fullName evidence="3">Putative phosphoadenosine phosphosulfate</fullName>
    </submittedName>
</protein>
<dbReference type="InterPro" id="IPR002500">
    <property type="entry name" value="PAPS_reduct_dom"/>
</dbReference>
<dbReference type="PANTHER" id="PTHR43196:SF2">
    <property type="entry name" value="PHOSPHOADENOSINE PHOSPHOSULFATE REDUCTASE"/>
    <property type="match status" value="1"/>
</dbReference>
<dbReference type="EMBL" id="MT142712">
    <property type="protein sequence ID" value="QJA87510.1"/>
    <property type="molecule type" value="Genomic_DNA"/>
</dbReference>
<gene>
    <name evidence="2" type="ORF">MM415A01446_0006</name>
    <name evidence="3" type="ORF">MM415B02974_0001</name>
</gene>
<accession>A0A6M3KZU8</accession>
<dbReference type="GO" id="GO:0003824">
    <property type="term" value="F:catalytic activity"/>
    <property type="evidence" value="ECO:0007669"/>
    <property type="project" value="InterPro"/>
</dbReference>
<dbReference type="InterPro" id="IPR050128">
    <property type="entry name" value="Sulfate_adenylyltrnsfr_sub2"/>
</dbReference>
<dbReference type="AlphaFoldDB" id="A0A6M3KZU8"/>
<sequence>MIDFFNTTKEQRKTLLKADYNTRLEATKECIRQVLAKAKRPVIQFSGGADSCVLGWFIHNIDKTVPFLFNDWGLFLPRTKEFVLEYFNKYKVKYFISDSGYNYKSFMKEKGLPIFKGVRKIVTKKDYKKYNISEDCRKLKNICWKKFINEYHPDYYFIGIIADELAQRKTIFINHGFIQKKEYNTFSVKPIVLLTKKEIFSILEENKILWAKDAYEYEYKGKTVKWYDCSEKIKVRHSDLECFICPVRFTEEGWGRLGRLARKYPKIYEEVMKLGIRDSFIKIIQDYPNKSDYIKRFLKTYPITEEDKNIKIRGLF</sequence>
<dbReference type="InterPro" id="IPR014729">
    <property type="entry name" value="Rossmann-like_a/b/a_fold"/>
</dbReference>
<dbReference type="PANTHER" id="PTHR43196">
    <property type="entry name" value="SULFATE ADENYLYLTRANSFERASE SUBUNIT 2"/>
    <property type="match status" value="1"/>
</dbReference>
<dbReference type="Pfam" id="PF01507">
    <property type="entry name" value="PAPS_reduct"/>
    <property type="match status" value="1"/>
</dbReference>
<reference evidence="3" key="1">
    <citation type="submission" date="2020-03" db="EMBL/GenBank/DDBJ databases">
        <title>The deep terrestrial virosphere.</title>
        <authorList>
            <person name="Holmfeldt K."/>
            <person name="Nilsson E."/>
            <person name="Simone D."/>
            <person name="Lopez-Fernandez M."/>
            <person name="Wu X."/>
            <person name="de Brujin I."/>
            <person name="Lundin D."/>
            <person name="Andersson A."/>
            <person name="Bertilsson S."/>
            <person name="Dopson M."/>
        </authorList>
    </citation>
    <scope>NUCLEOTIDE SEQUENCE</scope>
    <source>
        <strain evidence="2">MM415A01446</strain>
        <strain evidence="3">MM415B02974</strain>
    </source>
</reference>
<evidence type="ECO:0000313" key="3">
    <source>
        <dbReference type="EMBL" id="QJA87510.1"/>
    </source>
</evidence>
<feature type="domain" description="Phosphoadenosine phosphosulphate reductase" evidence="1">
    <location>
        <begin position="41"/>
        <end position="208"/>
    </location>
</feature>
<organism evidence="3">
    <name type="scientific">viral metagenome</name>
    <dbReference type="NCBI Taxonomy" id="1070528"/>
    <lineage>
        <taxon>unclassified sequences</taxon>
        <taxon>metagenomes</taxon>
        <taxon>organismal metagenomes</taxon>
    </lineage>
</organism>
<dbReference type="Gene3D" id="3.40.50.620">
    <property type="entry name" value="HUPs"/>
    <property type="match status" value="1"/>
</dbReference>
<evidence type="ECO:0000259" key="1">
    <source>
        <dbReference type="Pfam" id="PF01507"/>
    </source>
</evidence>
<dbReference type="EMBL" id="MT142242">
    <property type="protein sequence ID" value="QJA76764.1"/>
    <property type="molecule type" value="Genomic_DNA"/>
</dbReference>